<dbReference type="InterPro" id="IPR007191">
    <property type="entry name" value="Sec8_exocyst_N"/>
</dbReference>
<sequence>MFGGGKARSPRKAGRPLSIVRAGPAYSGDAQDNGDPSEPNTLPKLVIDVHNEINVGWDFMTSSDFNPVPHALSLLDESSLGRDYNAFCEAYDKLERAMDLIVNEYHQAFNTAIQTFSSVVENITDSQRRVRDTRKNLQNSKEWLQCKRFDLLHLWLKSIQYKEINRILDTIEELQNMPDRLDALVQGKYYLTAVRLLVSATRTVEEGECSEIGALEAVKQRLQEMRGTIHETLIEELHNHLYLKSAFSLYRLDSVDHYTLRKQTTVKFIHGRHSTKGNEGGILHDRGRRHVPTKPGHDPLQEKLAKLREDADSGQEITEDLETNPETDSYHYMLCLIESLALLGRLRPAMEVIRERLPVELYYVVERTVQEVDHRYGKLGSSVEETLRGGIDSQGPNLLGTDARKAEIRVLLEFLWELFRKFEAIIHGHTFLQAIVQELTKRQSGIKLDGLYTIRDVWFTAQNELKALLYEYVRNPERKTSEPGVVVSLNDILKDRRRAKLRTDSRPLFRIIGADNKDMKTAYKGINPEAEETAENVVANVRQLVDGQDPEDSEDGAAVGVVDTYASNTVVAGHRLLITPDPYNILVVFGPTTGFVQRMESMLNVRFGNLRIFLDEFVINMFLPQMENRVSSYFHNYVNGMDAFHTDFHVELSSFPLTKSATALVVLIEGICRTLPSIPIHQDEAIRMIEMVLRSYTDKCSSRFNALISSNQPGADGGYSSIVSASWVREPEVVEILSQHTLFRSDGMEIESPVDQTLSQKETFLEMKLKKERSFHRSELIMELRTLQAIASLHHSIEWFISQVSRLFVTDTAKMRVAPFLSQVKTRKGSSESLDSYFKLSSESLPDLRVEHEENLQLWLTPEMAQKFQAVVSDLQRLSDLCLFVLRVELRCHSMYYLDLAMREGSYYLEDDTLEPDPYIGLLNLDLSTIEEAISAVLHPRRTRFIFDGLAYLIAHTLCSNLRYIRRVNRHGVSKLVRNVQSLQQNLTNVTSVNFRSLDRAKQYFELLNLNGESLLDYVAQNQGQFTFDEYKVVLDIIFYDALAGDNTVQRKTYNDCLQKLKEWFVKHR</sequence>
<accession>A0A0L0HKT7</accession>
<proteinExistence type="inferred from homology"/>
<dbReference type="eggNOG" id="KOG3691">
    <property type="taxonomic scope" value="Eukaryota"/>
</dbReference>
<protein>
    <recommendedName>
        <fullName evidence="4">Exocyst complex component Sec8</fullName>
    </recommendedName>
</protein>
<dbReference type="RefSeq" id="XP_016609756.1">
    <property type="nucleotide sequence ID" value="XM_016751773.1"/>
</dbReference>
<dbReference type="Pfam" id="PF04048">
    <property type="entry name" value="Sec8_N"/>
    <property type="match status" value="1"/>
</dbReference>
<comment type="function">
    <text evidence="4">Component of the exocyst complex involved in the docking of exocytic vesicles with fusion sites on the plasma membrane.</text>
</comment>
<dbReference type="GO" id="GO:0000145">
    <property type="term" value="C:exocyst"/>
    <property type="evidence" value="ECO:0007669"/>
    <property type="project" value="UniProtKB-UniRule"/>
</dbReference>
<dbReference type="STRING" id="645134.A0A0L0HKT7"/>
<feature type="domain" description="Exocyst complex component Sec8 N-terminal" evidence="6">
    <location>
        <begin position="48"/>
        <end position="183"/>
    </location>
</feature>
<evidence type="ECO:0000259" key="6">
    <source>
        <dbReference type="Pfam" id="PF04048"/>
    </source>
</evidence>
<dbReference type="VEuPathDB" id="FungiDB:SPPG_03510"/>
<gene>
    <name evidence="8" type="ORF">SPPG_03510</name>
</gene>
<dbReference type="GeneID" id="27687021"/>
<dbReference type="InterPro" id="IPR048630">
    <property type="entry name" value="Sec8_M"/>
</dbReference>
<dbReference type="GO" id="GO:0015031">
    <property type="term" value="P:protein transport"/>
    <property type="evidence" value="ECO:0007669"/>
    <property type="project" value="UniProtKB-KW"/>
</dbReference>
<evidence type="ECO:0000313" key="9">
    <source>
        <dbReference type="Proteomes" id="UP000053201"/>
    </source>
</evidence>
<keyword evidence="3 4" id="KW-0653">Protein transport</keyword>
<feature type="region of interest" description="Disordered" evidence="5">
    <location>
        <begin position="279"/>
        <end position="299"/>
    </location>
</feature>
<dbReference type="FunCoup" id="A0A0L0HKT7">
    <property type="interactions" value="26"/>
</dbReference>
<reference evidence="8 9" key="1">
    <citation type="submission" date="2009-08" db="EMBL/GenBank/DDBJ databases">
        <title>The Genome Sequence of Spizellomyces punctatus strain DAOM BR117.</title>
        <authorList>
            <consortium name="The Broad Institute Genome Sequencing Platform"/>
            <person name="Russ C."/>
            <person name="Cuomo C."/>
            <person name="Shea T."/>
            <person name="Young S.K."/>
            <person name="Zeng Q."/>
            <person name="Koehrsen M."/>
            <person name="Haas B."/>
            <person name="Borodovsky M."/>
            <person name="Guigo R."/>
            <person name="Alvarado L."/>
            <person name="Berlin A."/>
            <person name="Bochicchio J."/>
            <person name="Borenstein D."/>
            <person name="Chapman S."/>
            <person name="Chen Z."/>
            <person name="Engels R."/>
            <person name="Freedman E."/>
            <person name="Gellesch M."/>
            <person name="Goldberg J."/>
            <person name="Griggs A."/>
            <person name="Gujja S."/>
            <person name="Heiman D."/>
            <person name="Hepburn T."/>
            <person name="Howarth C."/>
            <person name="Jen D."/>
            <person name="Larson L."/>
            <person name="Lewis B."/>
            <person name="Mehta T."/>
            <person name="Park D."/>
            <person name="Pearson M."/>
            <person name="Roberts A."/>
            <person name="Saif S."/>
            <person name="Shenoy N."/>
            <person name="Sisk P."/>
            <person name="Stolte C."/>
            <person name="Sykes S."/>
            <person name="Thomson T."/>
            <person name="Walk T."/>
            <person name="White J."/>
            <person name="Yandava C."/>
            <person name="Burger G."/>
            <person name="Gray M.W."/>
            <person name="Holland P.W.H."/>
            <person name="King N."/>
            <person name="Lang F.B.F."/>
            <person name="Roger A.J."/>
            <person name="Ruiz-Trillo I."/>
            <person name="Lander E."/>
            <person name="Nusbaum C."/>
        </authorList>
    </citation>
    <scope>NUCLEOTIDE SEQUENCE [LARGE SCALE GENOMIC DNA]</scope>
    <source>
        <strain evidence="8 9">DAOM BR117</strain>
    </source>
</reference>
<dbReference type="GO" id="GO:0006612">
    <property type="term" value="P:protein targeting to membrane"/>
    <property type="evidence" value="ECO:0007669"/>
    <property type="project" value="UniProtKB-UniRule"/>
</dbReference>
<feature type="domain" description="Exocyst complex component Sec8 middle helical bundle" evidence="7">
    <location>
        <begin position="324"/>
        <end position="592"/>
    </location>
</feature>
<dbReference type="AlphaFoldDB" id="A0A0L0HKT7"/>
<dbReference type="PANTHER" id="PTHR14146">
    <property type="entry name" value="EXOCYST COMPLEX COMPONENT 4"/>
    <property type="match status" value="1"/>
</dbReference>
<dbReference type="Proteomes" id="UP000053201">
    <property type="component" value="Unassembled WGS sequence"/>
</dbReference>
<name>A0A0L0HKT7_SPIPD</name>
<dbReference type="InterPro" id="IPR039682">
    <property type="entry name" value="Sec8/EXOC4"/>
</dbReference>
<dbReference type="GO" id="GO:0090522">
    <property type="term" value="P:vesicle tethering involved in exocytosis"/>
    <property type="evidence" value="ECO:0007669"/>
    <property type="project" value="UniProtKB-UniRule"/>
</dbReference>
<dbReference type="Pfam" id="PF20652">
    <property type="entry name" value="Sec8_C"/>
    <property type="match status" value="1"/>
</dbReference>
<dbReference type="PANTHER" id="PTHR14146:SF0">
    <property type="entry name" value="EXOCYST COMPLEX COMPONENT 4"/>
    <property type="match status" value="1"/>
</dbReference>
<feature type="region of interest" description="Disordered" evidence="5">
    <location>
        <begin position="1"/>
        <end position="41"/>
    </location>
</feature>
<evidence type="ECO:0000256" key="4">
    <source>
        <dbReference type="RuleBase" id="RU367079"/>
    </source>
</evidence>
<keyword evidence="1 4" id="KW-0813">Transport</keyword>
<dbReference type="GO" id="GO:0006904">
    <property type="term" value="P:vesicle docking involved in exocytosis"/>
    <property type="evidence" value="ECO:0007669"/>
    <property type="project" value="InterPro"/>
</dbReference>
<keyword evidence="9" id="KW-1185">Reference proteome</keyword>
<dbReference type="OMA" id="HMEVRCR"/>
<evidence type="ECO:0000256" key="3">
    <source>
        <dbReference type="ARBA" id="ARBA00022927"/>
    </source>
</evidence>
<comment type="similarity">
    <text evidence="4">Belongs to the SEC8 family.</text>
</comment>
<dbReference type="GO" id="GO:0006893">
    <property type="term" value="P:Golgi to plasma membrane transport"/>
    <property type="evidence" value="ECO:0007669"/>
    <property type="project" value="TreeGrafter"/>
</dbReference>
<evidence type="ECO:0000256" key="5">
    <source>
        <dbReference type="SAM" id="MobiDB-lite"/>
    </source>
</evidence>
<dbReference type="InParanoid" id="A0A0L0HKT7"/>
<evidence type="ECO:0000259" key="7">
    <source>
        <dbReference type="Pfam" id="PF20652"/>
    </source>
</evidence>
<keyword evidence="2 4" id="KW-0268">Exocytosis</keyword>
<dbReference type="OrthoDB" id="272977at2759"/>
<organism evidence="8 9">
    <name type="scientific">Spizellomyces punctatus (strain DAOM BR117)</name>
    <dbReference type="NCBI Taxonomy" id="645134"/>
    <lineage>
        <taxon>Eukaryota</taxon>
        <taxon>Fungi</taxon>
        <taxon>Fungi incertae sedis</taxon>
        <taxon>Chytridiomycota</taxon>
        <taxon>Chytridiomycota incertae sedis</taxon>
        <taxon>Chytridiomycetes</taxon>
        <taxon>Spizellomycetales</taxon>
        <taxon>Spizellomycetaceae</taxon>
        <taxon>Spizellomyces</taxon>
    </lineage>
</organism>
<dbReference type="EMBL" id="KQ257454">
    <property type="protein sequence ID" value="KND01717.1"/>
    <property type="molecule type" value="Genomic_DNA"/>
</dbReference>
<evidence type="ECO:0000256" key="2">
    <source>
        <dbReference type="ARBA" id="ARBA00022483"/>
    </source>
</evidence>
<evidence type="ECO:0000256" key="1">
    <source>
        <dbReference type="ARBA" id="ARBA00022448"/>
    </source>
</evidence>
<evidence type="ECO:0000313" key="8">
    <source>
        <dbReference type="EMBL" id="KND01717.1"/>
    </source>
</evidence>